<dbReference type="PANTHER" id="PTHR43991:SF38">
    <property type="entry name" value="OS02G0721600 PROTEIN"/>
    <property type="match status" value="1"/>
</dbReference>
<evidence type="ECO:0000256" key="1">
    <source>
        <dbReference type="PROSITE-ProRule" id="PRU00221"/>
    </source>
</evidence>
<dbReference type="PANTHER" id="PTHR43991">
    <property type="entry name" value="WD REPEAT PROTEIN (AFU_ORTHOLOGUE AFUA_8G05640)-RELATED"/>
    <property type="match status" value="1"/>
</dbReference>
<keyword evidence="1" id="KW-0853">WD repeat</keyword>
<name>A0A9J5YCL9_SOLCO</name>
<dbReference type="Gene3D" id="2.130.10.10">
    <property type="entry name" value="YVTN repeat-like/Quinoprotein amine dehydrogenase"/>
    <property type="match status" value="3"/>
</dbReference>
<dbReference type="InterPro" id="IPR001680">
    <property type="entry name" value="WD40_rpt"/>
</dbReference>
<dbReference type="PROSITE" id="PS50294">
    <property type="entry name" value="WD_REPEATS_REGION"/>
    <property type="match status" value="3"/>
</dbReference>
<dbReference type="SUPFAM" id="SSF69322">
    <property type="entry name" value="Tricorn protease domain 2"/>
    <property type="match status" value="1"/>
</dbReference>
<dbReference type="EMBL" id="JACXVP010000007">
    <property type="protein sequence ID" value="KAG5598049.1"/>
    <property type="molecule type" value="Genomic_DNA"/>
</dbReference>
<evidence type="ECO:0000313" key="3">
    <source>
        <dbReference type="Proteomes" id="UP000824120"/>
    </source>
</evidence>
<dbReference type="SUPFAM" id="SSF50998">
    <property type="entry name" value="Quinoprotein alcohol dehydrogenase-like"/>
    <property type="match status" value="1"/>
</dbReference>
<proteinExistence type="predicted"/>
<feature type="repeat" description="WD" evidence="1">
    <location>
        <begin position="240"/>
        <end position="281"/>
    </location>
</feature>
<dbReference type="PROSITE" id="PS50082">
    <property type="entry name" value="WD_REPEATS_2"/>
    <property type="match status" value="3"/>
</dbReference>
<accession>A0A9J5YCL9</accession>
<dbReference type="InterPro" id="IPR036322">
    <property type="entry name" value="WD40_repeat_dom_sf"/>
</dbReference>
<keyword evidence="3" id="KW-1185">Reference proteome</keyword>
<sequence>MEGVSAAEVRNGAKDIQGIQWYRSTNITREEVRQRKLRNNLWNRGRNIPQSGETPDKLRNMVWATSKHDVYLMSDFSAVHWSSLTCTKTEILDFSGHVLPLEKHPKSFPEGFTATRVSTLVVKDKLLLASGLQGELIVKYLDKPGVSFCFRPTYDDDDAITTCIGINNSASGALHFIVSYNDSGVREFDMETCQLSNYFHFSWPVNHTSLSPDGKLLIIVGDDPEGMLVDSRNGMAVSSLSGHVDYSYASAWHPDGQTFATGNEDNTCRIWDIRNLSKSVAVLKGTFGPIMSIRYTSDGRYMSMAEHEDFVHIFYVKSGYVVEQEIDFFGEVSGVSFSPDTESLFIGVKSFAFNGLLEMEDVSASDVRSGAKDIQGIPWYTKTTREEIRQRKLRIYGNRGRNIPQSGETSDKEHKTINKDCLYDFRWYAGSVRPSFSNSRLRNMVWATSKHDVYLMSNFSAVHWSSLTCTKTEILDFSGHIVPLEKHPKSFPEGFTATRVSTLAVKDKLLLAGGLQGELIVKYLDKPGVSFCARPTYDDDDARTTCIEINNNARKFDMETFQQSKYFHFNLPVNHTSLSPDGRLLVVVGDDPEGMLVDSRNGMVVSSLSGHVDYSYASAWHPDGQTFATRNEDNTCRIWDIRNLSKSVTVLKGTFGPIMSIRYTSDGRYMATAEHEDFVHIFDVKSGYVVEQEIDFFGEVSGVSFSPDTESLFIGVKRDDVDYVADEHEMEELDVFIDEFQDIDLDGFDSDVNERRCIDLDGFGSDVDEFLDIELSDVESYIDELQETDMNYRMKDISAVDVRNGRDIQGIPWERAIVTREIRRQRRLQEYQNYENIPQSDETSEKECKTTKKDGLYYDFRYNASSVIPTFSHTQLRNMNSAISKHDVYLLSHFSLMHWSSLTCVKTGILDLSGHVAPCEKHPESHSEGFTHTEVSTLAVNDKLLVAGGLQGELIVKYLDKPGVCFCSQPTYDDDAITTAIEIKNTVSGALHFFASNNDCGVRDFDMETFQLFNHFHLPWPVNHTSVSPDGRLLIVVGDDPEGMLVDSRNGMALSHLSGHVDYSFASAWHPDGRTFATGNQDKTCRIWDCRNLSKSVTVLKGNLGAIRSISYTSDGRFMVMAESADFVHVFDVKSGYEVEKEIDFFGEISGVSFSPDTESLFIGLRNRTFGSLLEFRRRHNYSYHDAMI</sequence>
<dbReference type="AlphaFoldDB" id="A0A9J5YCL9"/>
<feature type="repeat" description="WD" evidence="1">
    <location>
        <begin position="608"/>
        <end position="649"/>
    </location>
</feature>
<dbReference type="Pfam" id="PF00400">
    <property type="entry name" value="WD40"/>
    <property type="match status" value="3"/>
</dbReference>
<comment type="caution">
    <text evidence="2">The sequence shown here is derived from an EMBL/GenBank/DDBJ whole genome shotgun (WGS) entry which is preliminary data.</text>
</comment>
<dbReference type="FunFam" id="2.130.10.10:FF:000637">
    <property type="entry name" value="WD-40 repeat family protein"/>
    <property type="match status" value="2"/>
</dbReference>
<reference evidence="2 3" key="1">
    <citation type="submission" date="2020-09" db="EMBL/GenBank/DDBJ databases">
        <title>De no assembly of potato wild relative species, Solanum commersonii.</title>
        <authorList>
            <person name="Cho K."/>
        </authorList>
    </citation>
    <scope>NUCLEOTIDE SEQUENCE [LARGE SCALE GENOMIC DNA]</scope>
    <source>
        <strain evidence="2">LZ3.2</strain>
        <tissue evidence="2">Leaf</tissue>
    </source>
</reference>
<organism evidence="2 3">
    <name type="scientific">Solanum commersonii</name>
    <name type="common">Commerson's wild potato</name>
    <name type="synonym">Commerson's nightshade</name>
    <dbReference type="NCBI Taxonomy" id="4109"/>
    <lineage>
        <taxon>Eukaryota</taxon>
        <taxon>Viridiplantae</taxon>
        <taxon>Streptophyta</taxon>
        <taxon>Embryophyta</taxon>
        <taxon>Tracheophyta</taxon>
        <taxon>Spermatophyta</taxon>
        <taxon>Magnoliopsida</taxon>
        <taxon>eudicotyledons</taxon>
        <taxon>Gunneridae</taxon>
        <taxon>Pentapetalae</taxon>
        <taxon>asterids</taxon>
        <taxon>lamiids</taxon>
        <taxon>Solanales</taxon>
        <taxon>Solanaceae</taxon>
        <taxon>Solanoideae</taxon>
        <taxon>Solaneae</taxon>
        <taxon>Solanum</taxon>
    </lineage>
</organism>
<dbReference type="SUPFAM" id="SSF50978">
    <property type="entry name" value="WD40 repeat-like"/>
    <property type="match status" value="1"/>
</dbReference>
<dbReference type="SMART" id="SM00320">
    <property type="entry name" value="WD40"/>
    <property type="match status" value="9"/>
</dbReference>
<gene>
    <name evidence="2" type="ORF">H5410_039281</name>
</gene>
<protein>
    <recommendedName>
        <fullName evidence="4">WD-repeat protein</fullName>
    </recommendedName>
</protein>
<evidence type="ECO:0000313" key="2">
    <source>
        <dbReference type="EMBL" id="KAG5598049.1"/>
    </source>
</evidence>
<dbReference type="Proteomes" id="UP000824120">
    <property type="component" value="Chromosome 7"/>
</dbReference>
<dbReference type="OrthoDB" id="20669at2759"/>
<feature type="repeat" description="WD" evidence="1">
    <location>
        <begin position="1057"/>
        <end position="1098"/>
    </location>
</feature>
<dbReference type="InterPro" id="IPR015943">
    <property type="entry name" value="WD40/YVTN_repeat-like_dom_sf"/>
</dbReference>
<evidence type="ECO:0008006" key="4">
    <source>
        <dbReference type="Google" id="ProtNLM"/>
    </source>
</evidence>
<dbReference type="InterPro" id="IPR011047">
    <property type="entry name" value="Quinoprotein_ADH-like_sf"/>
</dbReference>